<keyword evidence="4" id="KW-1185">Reference proteome</keyword>
<dbReference type="VEuPathDB" id="FungiDB:AB675_5887"/>
<proteinExistence type="inferred from homology"/>
<evidence type="ECO:0000256" key="2">
    <source>
        <dbReference type="ARBA" id="ARBA00023002"/>
    </source>
</evidence>
<dbReference type="InterPro" id="IPR002347">
    <property type="entry name" value="SDR_fam"/>
</dbReference>
<dbReference type="GeneID" id="28738013"/>
<dbReference type="CDD" id="cd05233">
    <property type="entry name" value="SDR_c"/>
    <property type="match status" value="1"/>
</dbReference>
<dbReference type="OrthoDB" id="1933717at2759"/>
<keyword evidence="2" id="KW-0560">Oxidoreductase</keyword>
<dbReference type="GO" id="GO:0016491">
    <property type="term" value="F:oxidoreductase activity"/>
    <property type="evidence" value="ECO:0007669"/>
    <property type="project" value="UniProtKB-KW"/>
</dbReference>
<name>A0A0N0NLC9_9EURO</name>
<dbReference type="AlphaFoldDB" id="A0A0N0NLC9"/>
<dbReference type="InterPro" id="IPR036291">
    <property type="entry name" value="NAD(P)-bd_dom_sf"/>
</dbReference>
<accession>A0A0N0NLC9</accession>
<gene>
    <name evidence="3" type="ORF">AB675_5887</name>
</gene>
<reference evidence="3 4" key="1">
    <citation type="submission" date="2015-06" db="EMBL/GenBank/DDBJ databases">
        <title>Draft genome of the ant-associated black yeast Phialophora attae CBS 131958.</title>
        <authorList>
            <person name="Moreno L.F."/>
            <person name="Stielow B.J."/>
            <person name="de Hoog S."/>
            <person name="Vicente V.A."/>
            <person name="Weiss V.A."/>
            <person name="de Vries M."/>
            <person name="Cruz L.M."/>
            <person name="Souza E.M."/>
        </authorList>
    </citation>
    <scope>NUCLEOTIDE SEQUENCE [LARGE SCALE GENOMIC DNA]</scope>
    <source>
        <strain evidence="3 4">CBS 131958</strain>
    </source>
</reference>
<evidence type="ECO:0000313" key="4">
    <source>
        <dbReference type="Proteomes" id="UP000038010"/>
    </source>
</evidence>
<organism evidence="3 4">
    <name type="scientific">Cyphellophora attinorum</name>
    <dbReference type="NCBI Taxonomy" id="1664694"/>
    <lineage>
        <taxon>Eukaryota</taxon>
        <taxon>Fungi</taxon>
        <taxon>Dikarya</taxon>
        <taxon>Ascomycota</taxon>
        <taxon>Pezizomycotina</taxon>
        <taxon>Eurotiomycetes</taxon>
        <taxon>Chaetothyriomycetidae</taxon>
        <taxon>Chaetothyriales</taxon>
        <taxon>Cyphellophoraceae</taxon>
        <taxon>Cyphellophora</taxon>
    </lineage>
</organism>
<dbReference type="EMBL" id="LFJN01000017">
    <property type="protein sequence ID" value="KPI38899.1"/>
    <property type="molecule type" value="Genomic_DNA"/>
</dbReference>
<dbReference type="Proteomes" id="UP000038010">
    <property type="component" value="Unassembled WGS sequence"/>
</dbReference>
<evidence type="ECO:0000256" key="1">
    <source>
        <dbReference type="ARBA" id="ARBA00006484"/>
    </source>
</evidence>
<comment type="similarity">
    <text evidence="1">Belongs to the short-chain dehydrogenases/reductases (SDR) family.</text>
</comment>
<dbReference type="Gene3D" id="3.40.50.720">
    <property type="entry name" value="NAD(P)-binding Rossmann-like Domain"/>
    <property type="match status" value="1"/>
</dbReference>
<protein>
    <submittedName>
        <fullName evidence="3">3-oxoacyl-[acyl-carrier-protein] FabG</fullName>
    </submittedName>
</protein>
<evidence type="ECO:0000313" key="3">
    <source>
        <dbReference type="EMBL" id="KPI38899.1"/>
    </source>
</evidence>
<dbReference type="SUPFAM" id="SSF51735">
    <property type="entry name" value="NAD(P)-binding Rossmann-fold domains"/>
    <property type="match status" value="1"/>
</dbReference>
<dbReference type="PANTHER" id="PTHR24321">
    <property type="entry name" value="DEHYDROGENASES, SHORT CHAIN"/>
    <property type="match status" value="1"/>
</dbReference>
<dbReference type="RefSeq" id="XP_017998862.1">
    <property type="nucleotide sequence ID" value="XM_018146133.1"/>
</dbReference>
<dbReference type="STRING" id="1664694.A0A0N0NLC9"/>
<dbReference type="PANTHER" id="PTHR24321:SF8">
    <property type="entry name" value="ESTRADIOL 17-BETA-DEHYDROGENASE 8-RELATED"/>
    <property type="match status" value="1"/>
</dbReference>
<dbReference type="Pfam" id="PF00106">
    <property type="entry name" value="adh_short"/>
    <property type="match status" value="1"/>
</dbReference>
<dbReference type="PRINTS" id="PR00081">
    <property type="entry name" value="GDHRDH"/>
</dbReference>
<comment type="caution">
    <text evidence="3">The sequence shown here is derived from an EMBL/GenBank/DDBJ whole genome shotgun (WGS) entry which is preliminary data.</text>
</comment>
<sequence>MPTHRFLGNLHDCYHSTDTRANGELAAKLQGQNVVIAGSGRGIGRATAELFSYGAKSLSLVALEQDEVDETGSICKKLNPTVEIYCQALDVCDPVAVRKFLDNVVSRFGSIDTLIMNAGRPPQWLPTHEGDPLIWWNTAEVSMRGAYNFSRYALPYMRKQEHGGRIIFTSSAGAHSNQGMSSYTLGKLGMVRLAEIIHVENHDQKVKAFAIHPGAIATRFFHDFKNKVDGKTDDLKYVSADAEGELKSAKTAVAILGGGDVDWDTPYLAGGMMTVLASGQLDFMSGRYVDCAMRIEDLIEEKDAVVKHDLYRVRLHAGENDFLPRLDY</sequence>